<feature type="domain" description="ABC3 transporter permease C-terminal" evidence="14">
    <location>
        <begin position="173"/>
        <end position="294"/>
    </location>
</feature>
<evidence type="ECO:0000313" key="16">
    <source>
        <dbReference type="EMBL" id="MBB6477135.1"/>
    </source>
</evidence>
<comment type="similarity">
    <text evidence="2 12">Belongs to the ABC-4 integral membrane protein family. FtsX subfamily.</text>
</comment>
<evidence type="ECO:0000259" key="14">
    <source>
        <dbReference type="Pfam" id="PF02687"/>
    </source>
</evidence>
<keyword evidence="17" id="KW-1185">Reference proteome</keyword>
<evidence type="ECO:0000256" key="3">
    <source>
        <dbReference type="ARBA" id="ARBA00011160"/>
    </source>
</evidence>
<keyword evidence="6" id="KW-0997">Cell inner membrane</keyword>
<feature type="transmembrane region" description="Helical" evidence="13">
    <location>
        <begin position="262"/>
        <end position="289"/>
    </location>
</feature>
<dbReference type="PANTHER" id="PTHR47755">
    <property type="entry name" value="CELL DIVISION PROTEIN FTSX"/>
    <property type="match status" value="1"/>
</dbReference>
<evidence type="ECO:0000256" key="12">
    <source>
        <dbReference type="PIRNR" id="PIRNR003097"/>
    </source>
</evidence>
<dbReference type="InterPro" id="IPR058204">
    <property type="entry name" value="FtsX_firmicutes-type"/>
</dbReference>
<organism evidence="16 17">
    <name type="scientific">Negativicoccus succinicivorans</name>
    <dbReference type="NCBI Taxonomy" id="620903"/>
    <lineage>
        <taxon>Bacteria</taxon>
        <taxon>Bacillati</taxon>
        <taxon>Bacillota</taxon>
        <taxon>Negativicutes</taxon>
        <taxon>Veillonellales</taxon>
        <taxon>Veillonellaceae</taxon>
        <taxon>Negativicoccus</taxon>
    </lineage>
</organism>
<dbReference type="Pfam" id="PF02687">
    <property type="entry name" value="FtsX"/>
    <property type="match status" value="1"/>
</dbReference>
<comment type="subcellular location">
    <subcellularLocation>
        <location evidence="1">Cell inner membrane</location>
        <topology evidence="1">Multi-pass membrane protein</topology>
    </subcellularLocation>
    <subcellularLocation>
        <location evidence="12">Cell membrane</location>
    </subcellularLocation>
</comment>
<evidence type="ECO:0000259" key="15">
    <source>
        <dbReference type="Pfam" id="PF18075"/>
    </source>
</evidence>
<dbReference type="NCBIfam" id="NF038347">
    <property type="entry name" value="FtsX_Gpos"/>
    <property type="match status" value="1"/>
</dbReference>
<evidence type="ECO:0000256" key="8">
    <source>
        <dbReference type="ARBA" id="ARBA00022692"/>
    </source>
</evidence>
<evidence type="ECO:0000256" key="4">
    <source>
        <dbReference type="ARBA" id="ARBA00021907"/>
    </source>
</evidence>
<keyword evidence="11 12" id="KW-0131">Cell cycle</keyword>
<comment type="caution">
    <text evidence="16">The sequence shown here is derived from an EMBL/GenBank/DDBJ whole genome shotgun (WGS) entry which is preliminary data.</text>
</comment>
<evidence type="ECO:0000256" key="2">
    <source>
        <dbReference type="ARBA" id="ARBA00007379"/>
    </source>
</evidence>
<dbReference type="RefSeq" id="WP_159821983.1">
    <property type="nucleotide sequence ID" value="NZ_CABWNB010000001.1"/>
</dbReference>
<evidence type="ECO:0000256" key="6">
    <source>
        <dbReference type="ARBA" id="ARBA00022519"/>
    </source>
</evidence>
<dbReference type="PANTHER" id="PTHR47755:SF1">
    <property type="entry name" value="CELL DIVISION PROTEIN FTSX"/>
    <property type="match status" value="1"/>
</dbReference>
<evidence type="ECO:0000256" key="11">
    <source>
        <dbReference type="ARBA" id="ARBA00023306"/>
    </source>
</evidence>
<evidence type="ECO:0000256" key="7">
    <source>
        <dbReference type="ARBA" id="ARBA00022618"/>
    </source>
</evidence>
<dbReference type="OrthoDB" id="9812531at2"/>
<protein>
    <recommendedName>
        <fullName evidence="4 12">Cell division protein FtsX</fullName>
    </recommendedName>
</protein>
<dbReference type="GO" id="GO:0005886">
    <property type="term" value="C:plasma membrane"/>
    <property type="evidence" value="ECO:0007669"/>
    <property type="project" value="UniProtKB-SubCell"/>
</dbReference>
<evidence type="ECO:0000256" key="9">
    <source>
        <dbReference type="ARBA" id="ARBA00022989"/>
    </source>
</evidence>
<dbReference type="Proteomes" id="UP000591941">
    <property type="component" value="Unassembled WGS sequence"/>
</dbReference>
<evidence type="ECO:0000256" key="13">
    <source>
        <dbReference type="SAM" id="Phobius"/>
    </source>
</evidence>
<keyword evidence="5 12" id="KW-1003">Cell membrane</keyword>
<keyword evidence="10 12" id="KW-0472">Membrane</keyword>
<dbReference type="GeneID" id="93485442"/>
<keyword evidence="8 13" id="KW-0812">Transmembrane</keyword>
<reference evidence="16 17" key="1">
    <citation type="submission" date="2020-08" db="EMBL/GenBank/DDBJ databases">
        <title>Genomic Encyclopedia of Type Strains, Phase IV (KMG-IV): sequencing the most valuable type-strain genomes for metagenomic binning, comparative biology and taxonomic classification.</title>
        <authorList>
            <person name="Goeker M."/>
        </authorList>
    </citation>
    <scope>NUCLEOTIDE SEQUENCE [LARGE SCALE GENOMIC DNA]</scope>
    <source>
        <strain evidence="16 17">DSM 21255</strain>
    </source>
</reference>
<dbReference type="InterPro" id="IPR047590">
    <property type="entry name" value="FtsX_proteobact-type"/>
</dbReference>
<evidence type="ECO:0000313" key="17">
    <source>
        <dbReference type="Proteomes" id="UP000591941"/>
    </source>
</evidence>
<feature type="domain" description="FtsX extracellular" evidence="15">
    <location>
        <begin position="59"/>
        <end position="151"/>
    </location>
</feature>
<comment type="subunit">
    <text evidence="3">Forms a membrane-associated complex with FtsE.</text>
</comment>
<dbReference type="Pfam" id="PF18075">
    <property type="entry name" value="FtsX_ECD"/>
    <property type="match status" value="1"/>
</dbReference>
<feature type="transmembrane region" description="Helical" evidence="13">
    <location>
        <begin position="170"/>
        <end position="196"/>
    </location>
</feature>
<feature type="transmembrane region" description="Helical" evidence="13">
    <location>
        <begin position="217"/>
        <end position="242"/>
    </location>
</feature>
<keyword evidence="9 13" id="KW-1133">Transmembrane helix</keyword>
<proteinExistence type="inferred from homology"/>
<dbReference type="InterPro" id="IPR040690">
    <property type="entry name" value="FtsX_ECD"/>
</dbReference>
<dbReference type="NCBIfam" id="TIGR00439">
    <property type="entry name" value="FtsX_Gneg"/>
    <property type="match status" value="1"/>
</dbReference>
<dbReference type="Gene3D" id="3.30.70.3040">
    <property type="match status" value="1"/>
</dbReference>
<name>A0A841QZM8_9FIRM</name>
<dbReference type="PIRSF" id="PIRSF003097">
    <property type="entry name" value="FtsX"/>
    <property type="match status" value="1"/>
</dbReference>
<keyword evidence="7 12" id="KW-0132">Cell division</keyword>
<evidence type="ECO:0000256" key="5">
    <source>
        <dbReference type="ARBA" id="ARBA00022475"/>
    </source>
</evidence>
<evidence type="ECO:0000256" key="1">
    <source>
        <dbReference type="ARBA" id="ARBA00004429"/>
    </source>
</evidence>
<comment type="function">
    <text evidence="12">Part of the ABC transporter FtsEX involved in asymmetric cellular division facilitating the initiation of sporulation.</text>
</comment>
<evidence type="ECO:0000256" key="10">
    <source>
        <dbReference type="ARBA" id="ARBA00023136"/>
    </source>
</evidence>
<dbReference type="GO" id="GO:0051301">
    <property type="term" value="P:cell division"/>
    <property type="evidence" value="ECO:0007669"/>
    <property type="project" value="UniProtKB-KW"/>
</dbReference>
<feature type="transmembrane region" description="Helical" evidence="13">
    <location>
        <begin position="21"/>
        <end position="46"/>
    </location>
</feature>
<dbReference type="InterPro" id="IPR004513">
    <property type="entry name" value="FtsX"/>
</dbReference>
<gene>
    <name evidence="16" type="ORF">HNR45_000157</name>
</gene>
<dbReference type="EMBL" id="JACHHI010000001">
    <property type="protein sequence ID" value="MBB6477135.1"/>
    <property type="molecule type" value="Genomic_DNA"/>
</dbReference>
<dbReference type="AlphaFoldDB" id="A0A841QZM8"/>
<sequence>MKFRTFLYFLKEAFRSFFRNGWMTIASILTVTLSLFILGMFMTTVWNLNHAASYLENQVELSVYLKDGLTSEQIHAVEQKIKSVPQTKSVVFVNKDQALAEFKDRLGDQSYLLDSLNGNPLPSSFTVVYETPEGVHHGAELFVNYPEVESVQYGQETIEKLFQFTQIVRIGGMILIIFLAFATIFIVSNTIRLTVYARRKEIEIMKYVGATNGFIRWPFLLEGMILGTIGAIFAGVSLWQLYVSALRELVANGFAFLPLIPVYPFIAQVAAILLVAGILIGVVGSAISVHKYMKV</sequence>
<accession>A0A841QZM8</accession>
<dbReference type="InterPro" id="IPR003838">
    <property type="entry name" value="ABC3_permease_C"/>
</dbReference>